<dbReference type="AlphaFoldDB" id="A0A9P5YDZ6"/>
<protein>
    <submittedName>
        <fullName evidence="3">Centromere/kinetochore Zw10-domain-containing protein</fullName>
    </submittedName>
</protein>
<dbReference type="InterPro" id="IPR055148">
    <property type="entry name" value="ZW10_C_2"/>
</dbReference>
<dbReference type="GO" id="GO:1990423">
    <property type="term" value="C:RZZ complex"/>
    <property type="evidence" value="ECO:0007669"/>
    <property type="project" value="TreeGrafter"/>
</dbReference>
<feature type="domain" description="ZW10 C-terminal helical" evidence="2">
    <location>
        <begin position="788"/>
        <end position="931"/>
    </location>
</feature>
<feature type="compositionally biased region" description="Acidic residues" evidence="1">
    <location>
        <begin position="511"/>
        <end position="527"/>
    </location>
</feature>
<dbReference type="OrthoDB" id="534815at2759"/>
<proteinExistence type="predicted"/>
<keyword evidence="4" id="KW-1185">Reference proteome</keyword>
<dbReference type="GO" id="GO:0005737">
    <property type="term" value="C:cytoplasm"/>
    <property type="evidence" value="ECO:0007669"/>
    <property type="project" value="GOC"/>
</dbReference>
<organism evidence="3 4">
    <name type="scientific">Collybia nuda</name>
    <dbReference type="NCBI Taxonomy" id="64659"/>
    <lineage>
        <taxon>Eukaryota</taxon>
        <taxon>Fungi</taxon>
        <taxon>Dikarya</taxon>
        <taxon>Basidiomycota</taxon>
        <taxon>Agaricomycotina</taxon>
        <taxon>Agaricomycetes</taxon>
        <taxon>Agaricomycetidae</taxon>
        <taxon>Agaricales</taxon>
        <taxon>Tricholomatineae</taxon>
        <taxon>Clitocybaceae</taxon>
        <taxon>Collybia</taxon>
    </lineage>
</organism>
<dbReference type="PANTHER" id="PTHR12205:SF0">
    <property type="entry name" value="CENTROMERE_KINETOCHORE PROTEIN ZW10 HOMOLOG"/>
    <property type="match status" value="1"/>
</dbReference>
<feature type="region of interest" description="Disordered" evidence="1">
    <location>
        <begin position="470"/>
        <end position="557"/>
    </location>
</feature>
<comment type="caution">
    <text evidence="3">The sequence shown here is derived from an EMBL/GenBank/DDBJ whole genome shotgun (WGS) entry which is preliminary data.</text>
</comment>
<dbReference type="Proteomes" id="UP000807353">
    <property type="component" value="Unassembled WGS sequence"/>
</dbReference>
<feature type="compositionally biased region" description="Low complexity" evidence="1">
    <location>
        <begin position="531"/>
        <end position="544"/>
    </location>
</feature>
<evidence type="ECO:0000256" key="1">
    <source>
        <dbReference type="SAM" id="MobiDB-lite"/>
    </source>
</evidence>
<sequence>MAFPIPSHLPRRPSPLDVSSQILSKIDSATTKTLDSALATSWLVELDATIESTKERIHERIQADLPEFNRQLDLSKSVQTRFHSLTTNVDTLNDVVSDPSPGIISTLLGNLTSHARLAQEASDAQVKFEALSHLLRCKTSFQALTTLIQAGKLSEAAEACDHLNTLLEGTPTHLNQTGIMVDLKTKFRAAHARIEDQLSDALSRSIIIAPTELTILSSVQVRQSETVLSLHSILLSLSHNSLSNHLTTLRRDLMIHFIDHVLKQPVSILESSGGIEHKLSHIPSPPNEEIRTQRLDNVSAILTFLSAHFLSSLPPSHSTFFTHSLCKPITTSILNNILIAFLPSSFDQFPRFMELAKQAVRFEDQFIVDMLRSDSYDRPVKVWADGVSGHYERQRRSHILNTSRTIIISSEGPTDTFFAEIEIPSEVYPPAVPIQIDSEVEEQHQEEGKSDAWGFDEEPKPEISESLEIDEDGWGFDDDPMPEPQPIHPSPSPEIINAEDETDPSEAWGWNDDDAPLAEESAWDDPWADNPTTPGSSTPSSPTNTRPPPEPTIASPKIATRLEKAVNKNKKHLNGTSMMHSPESPPPLSSFQQQLRSMSVSNPTLVMPQSNDEPLSSGKRPLRLMMSTKETYLVSERMKQVIDIVENVLDEGRQFTASTLFSSSESASTPGTTILQSAPAVLDLYMALYPVKFAKELEAPDRGMRFSNDCSFLSSRIELMENRLSSNIPSVVRDGLSECKHHLKIWGDSWYYDVIQKQRQLIDDILVEGAKGFTYSGDQDRYDDCESALSQSVQEIKRLAQRLKGVLAKSKYYTAIGTMADAVLSRVLQDILALPDIPEMESHRLNELCHILNALEGLFVEDPTQASFVVAYVPSWLKFSYLSELLEASMADITYLFEEGALVDFDVEELVRLVRALFADTALRTTTINKLLGGHPMPSS</sequence>
<dbReference type="Pfam" id="PF22766">
    <property type="entry name" value="ZW10_C2"/>
    <property type="match status" value="1"/>
</dbReference>
<accession>A0A9P5YDZ6</accession>
<dbReference type="PANTHER" id="PTHR12205">
    <property type="entry name" value="CENTROMERE/KINETOCHORE PROTEIN ZW10"/>
    <property type="match status" value="1"/>
</dbReference>
<evidence type="ECO:0000313" key="3">
    <source>
        <dbReference type="EMBL" id="KAF9466111.1"/>
    </source>
</evidence>
<dbReference type="InterPro" id="IPR046362">
    <property type="entry name" value="Zw10/DSL1_C_sf"/>
</dbReference>
<reference evidence="3" key="1">
    <citation type="submission" date="2020-11" db="EMBL/GenBank/DDBJ databases">
        <authorList>
            <consortium name="DOE Joint Genome Institute"/>
            <person name="Ahrendt S."/>
            <person name="Riley R."/>
            <person name="Andreopoulos W."/>
            <person name="Labutti K."/>
            <person name="Pangilinan J."/>
            <person name="Ruiz-Duenas F.J."/>
            <person name="Barrasa J.M."/>
            <person name="Sanchez-Garcia M."/>
            <person name="Camarero S."/>
            <person name="Miyauchi S."/>
            <person name="Serrano A."/>
            <person name="Linde D."/>
            <person name="Babiker R."/>
            <person name="Drula E."/>
            <person name="Ayuso-Fernandez I."/>
            <person name="Pacheco R."/>
            <person name="Padilla G."/>
            <person name="Ferreira P."/>
            <person name="Barriuso J."/>
            <person name="Kellner H."/>
            <person name="Castanera R."/>
            <person name="Alfaro M."/>
            <person name="Ramirez L."/>
            <person name="Pisabarro A.G."/>
            <person name="Kuo A."/>
            <person name="Tritt A."/>
            <person name="Lipzen A."/>
            <person name="He G."/>
            <person name="Yan M."/>
            <person name="Ng V."/>
            <person name="Cullen D."/>
            <person name="Martin F."/>
            <person name="Rosso M.-N."/>
            <person name="Henrissat B."/>
            <person name="Hibbett D."/>
            <person name="Martinez A.T."/>
            <person name="Grigoriev I.V."/>
        </authorList>
    </citation>
    <scope>NUCLEOTIDE SEQUENCE</scope>
    <source>
        <strain evidence="3">CBS 247.69</strain>
    </source>
</reference>
<dbReference type="EMBL" id="MU150243">
    <property type="protein sequence ID" value="KAF9466111.1"/>
    <property type="molecule type" value="Genomic_DNA"/>
</dbReference>
<evidence type="ECO:0000313" key="4">
    <source>
        <dbReference type="Proteomes" id="UP000807353"/>
    </source>
</evidence>
<name>A0A9P5YDZ6_9AGAR</name>
<dbReference type="GO" id="GO:0007094">
    <property type="term" value="P:mitotic spindle assembly checkpoint signaling"/>
    <property type="evidence" value="ECO:0007669"/>
    <property type="project" value="TreeGrafter"/>
</dbReference>
<feature type="compositionally biased region" description="Basic and acidic residues" evidence="1">
    <location>
        <begin position="441"/>
        <end position="450"/>
    </location>
</feature>
<gene>
    <name evidence="3" type="ORF">BDZ94DRAFT_245155</name>
</gene>
<evidence type="ECO:0000259" key="2">
    <source>
        <dbReference type="Pfam" id="PF22766"/>
    </source>
</evidence>
<feature type="compositionally biased region" description="Pro residues" evidence="1">
    <location>
        <begin position="482"/>
        <end position="492"/>
    </location>
</feature>
<dbReference type="GO" id="GO:0006888">
    <property type="term" value="P:endoplasmic reticulum to Golgi vesicle-mediated transport"/>
    <property type="evidence" value="ECO:0007669"/>
    <property type="project" value="TreeGrafter"/>
</dbReference>
<feature type="compositionally biased region" description="Acidic residues" evidence="1">
    <location>
        <begin position="470"/>
        <end position="481"/>
    </location>
</feature>
<feature type="region of interest" description="Disordered" evidence="1">
    <location>
        <begin position="440"/>
        <end position="459"/>
    </location>
</feature>
<dbReference type="Gene3D" id="1.10.357.150">
    <property type="match status" value="1"/>
</dbReference>